<organism evidence="1 2">
    <name type="scientific">Paramecium tetraurelia</name>
    <dbReference type="NCBI Taxonomy" id="5888"/>
    <lineage>
        <taxon>Eukaryota</taxon>
        <taxon>Sar</taxon>
        <taxon>Alveolata</taxon>
        <taxon>Ciliophora</taxon>
        <taxon>Intramacronucleata</taxon>
        <taxon>Oligohymenophorea</taxon>
        <taxon>Peniculida</taxon>
        <taxon>Parameciidae</taxon>
        <taxon>Paramecium</taxon>
    </lineage>
</organism>
<dbReference type="Proteomes" id="UP000000600">
    <property type="component" value="Unassembled WGS sequence"/>
</dbReference>
<dbReference type="InParanoid" id="A0CBZ9"/>
<protein>
    <submittedName>
        <fullName evidence="1">Uncharacterized protein</fullName>
    </submittedName>
</protein>
<evidence type="ECO:0000313" key="2">
    <source>
        <dbReference type="Proteomes" id="UP000000600"/>
    </source>
</evidence>
<name>A0CBZ9_PARTE</name>
<dbReference type="GeneID" id="5021503"/>
<dbReference type="EMBL" id="CT868059">
    <property type="protein sequence ID" value="CAK68316.1"/>
    <property type="molecule type" value="Genomic_DNA"/>
</dbReference>
<dbReference type="KEGG" id="ptm:GSPATT00037100001"/>
<gene>
    <name evidence="1" type="ORF">GSPATT00037100001</name>
</gene>
<evidence type="ECO:0000313" key="1">
    <source>
        <dbReference type="EMBL" id="CAK68316.1"/>
    </source>
</evidence>
<proteinExistence type="predicted"/>
<dbReference type="AlphaFoldDB" id="A0CBZ9"/>
<keyword evidence="2" id="KW-1185">Reference proteome</keyword>
<sequence length="69" mass="8159">MDRKKVAILLSELCIISKPQRKYKVIHSISTNDNIMIYQENSEQLIKIEQKELNNDKESQKQLLLDPFN</sequence>
<reference evidence="1 2" key="1">
    <citation type="journal article" date="2006" name="Nature">
        <title>Global trends of whole-genome duplications revealed by the ciliate Paramecium tetraurelia.</title>
        <authorList>
            <consortium name="Genoscope"/>
            <person name="Aury J.-M."/>
            <person name="Jaillon O."/>
            <person name="Duret L."/>
            <person name="Noel B."/>
            <person name="Jubin C."/>
            <person name="Porcel B.M."/>
            <person name="Segurens B."/>
            <person name="Daubin V."/>
            <person name="Anthouard V."/>
            <person name="Aiach N."/>
            <person name="Arnaiz O."/>
            <person name="Billaut A."/>
            <person name="Beisson J."/>
            <person name="Blanc I."/>
            <person name="Bouhouche K."/>
            <person name="Camara F."/>
            <person name="Duharcourt S."/>
            <person name="Guigo R."/>
            <person name="Gogendeau D."/>
            <person name="Katinka M."/>
            <person name="Keller A.-M."/>
            <person name="Kissmehl R."/>
            <person name="Klotz C."/>
            <person name="Koll F."/>
            <person name="Le Moue A."/>
            <person name="Lepere C."/>
            <person name="Malinsky S."/>
            <person name="Nowacki M."/>
            <person name="Nowak J.K."/>
            <person name="Plattner H."/>
            <person name="Poulain J."/>
            <person name="Ruiz F."/>
            <person name="Serrano V."/>
            <person name="Zagulski M."/>
            <person name="Dessen P."/>
            <person name="Betermier M."/>
            <person name="Weissenbach J."/>
            <person name="Scarpelli C."/>
            <person name="Schachter V."/>
            <person name="Sperling L."/>
            <person name="Meyer E."/>
            <person name="Cohen J."/>
            <person name="Wincker P."/>
        </authorList>
    </citation>
    <scope>NUCLEOTIDE SEQUENCE [LARGE SCALE GENOMIC DNA]</scope>
    <source>
        <strain evidence="1 2">Stock d4-2</strain>
    </source>
</reference>
<dbReference type="HOGENOM" id="CLU_2781358_0_0_1"/>
<accession>A0CBZ9</accession>
<dbReference type="RefSeq" id="XP_001435713.1">
    <property type="nucleotide sequence ID" value="XM_001435676.1"/>
</dbReference>